<name>A0A225E1K5_9BACT</name>
<evidence type="ECO:0000313" key="1">
    <source>
        <dbReference type="EMBL" id="OWK43906.1"/>
    </source>
</evidence>
<dbReference type="EMBL" id="NIDE01000004">
    <property type="protein sequence ID" value="OWK43906.1"/>
    <property type="molecule type" value="Genomic_DNA"/>
</dbReference>
<sequence>MIVVLDVNVLLRFIDTTAIQHPVAVTALVALRTQGWTLRTVPQAIYEFWVVATRPVANNGLGLSPIECDQTVCDLVDTFPVLNDDPMLFTEWRVVVTANACQGKPAHDARYVAAMRTHGVTRILTFNVADFTRYPGLTVLDPNMVATSAPIL</sequence>
<dbReference type="InterPro" id="IPR029060">
    <property type="entry name" value="PIN-like_dom_sf"/>
</dbReference>
<dbReference type="AlphaFoldDB" id="A0A225E1K5"/>
<dbReference type="RefSeq" id="WP_088254695.1">
    <property type="nucleotide sequence ID" value="NZ_NIDE01000004.1"/>
</dbReference>
<reference evidence="2" key="1">
    <citation type="submission" date="2017-06" db="EMBL/GenBank/DDBJ databases">
        <title>Genome analysis of Fimbriiglobus ruber SP5, the first member of the order Planctomycetales with confirmed chitinolytic capability.</title>
        <authorList>
            <person name="Ravin N.V."/>
            <person name="Rakitin A.L."/>
            <person name="Ivanova A.A."/>
            <person name="Beletsky A.V."/>
            <person name="Kulichevskaya I.S."/>
            <person name="Mardanov A.V."/>
            <person name="Dedysh S.N."/>
        </authorList>
    </citation>
    <scope>NUCLEOTIDE SEQUENCE [LARGE SCALE GENOMIC DNA]</scope>
    <source>
        <strain evidence="2">SP5</strain>
    </source>
</reference>
<proteinExistence type="predicted"/>
<dbReference type="SUPFAM" id="SSF88723">
    <property type="entry name" value="PIN domain-like"/>
    <property type="match status" value="1"/>
</dbReference>
<organism evidence="1 2">
    <name type="scientific">Fimbriiglobus ruber</name>
    <dbReference type="NCBI Taxonomy" id="1908690"/>
    <lineage>
        <taxon>Bacteria</taxon>
        <taxon>Pseudomonadati</taxon>
        <taxon>Planctomycetota</taxon>
        <taxon>Planctomycetia</taxon>
        <taxon>Gemmatales</taxon>
        <taxon>Gemmataceae</taxon>
        <taxon>Fimbriiglobus</taxon>
    </lineage>
</organism>
<gene>
    <name evidence="1" type="ORF">FRUB_03505</name>
</gene>
<comment type="caution">
    <text evidence="1">The sequence shown here is derived from an EMBL/GenBank/DDBJ whole genome shotgun (WGS) entry which is preliminary data.</text>
</comment>
<protein>
    <submittedName>
        <fullName evidence="1">Toxin 1, PIN domain</fullName>
    </submittedName>
</protein>
<accession>A0A225E1K5</accession>
<dbReference type="Gene3D" id="3.40.50.1010">
    <property type="entry name" value="5'-nuclease"/>
    <property type="match status" value="1"/>
</dbReference>
<keyword evidence="2" id="KW-1185">Reference proteome</keyword>
<dbReference type="Proteomes" id="UP000214646">
    <property type="component" value="Unassembled WGS sequence"/>
</dbReference>
<dbReference type="OrthoDB" id="291270at2"/>
<evidence type="ECO:0000313" key="2">
    <source>
        <dbReference type="Proteomes" id="UP000214646"/>
    </source>
</evidence>